<dbReference type="Pfam" id="PF01926">
    <property type="entry name" value="MMR_HSR1"/>
    <property type="match status" value="1"/>
</dbReference>
<evidence type="ECO:0000259" key="1">
    <source>
        <dbReference type="Pfam" id="PF01926"/>
    </source>
</evidence>
<evidence type="ECO:0000313" key="2">
    <source>
        <dbReference type="EMBL" id="KZP27766.1"/>
    </source>
</evidence>
<dbReference type="AlphaFoldDB" id="A0A166R0J0"/>
<reference evidence="2 3" key="1">
    <citation type="journal article" date="2016" name="Mol. Biol. Evol.">
        <title>Comparative Genomics of Early-Diverging Mushroom-Forming Fungi Provides Insights into the Origins of Lignocellulose Decay Capabilities.</title>
        <authorList>
            <person name="Nagy L.G."/>
            <person name="Riley R."/>
            <person name="Tritt A."/>
            <person name="Adam C."/>
            <person name="Daum C."/>
            <person name="Floudas D."/>
            <person name="Sun H."/>
            <person name="Yadav J.S."/>
            <person name="Pangilinan J."/>
            <person name="Larsson K.H."/>
            <person name="Matsuura K."/>
            <person name="Barry K."/>
            <person name="Labutti K."/>
            <person name="Kuo R."/>
            <person name="Ohm R.A."/>
            <person name="Bhattacharya S.S."/>
            <person name="Shirouzu T."/>
            <person name="Yoshinaga Y."/>
            <person name="Martin F.M."/>
            <person name="Grigoriev I.V."/>
            <person name="Hibbett D.S."/>
        </authorList>
    </citation>
    <scope>NUCLEOTIDE SEQUENCE [LARGE SCALE GENOMIC DNA]</scope>
    <source>
        <strain evidence="2 3">CBS 109695</strain>
    </source>
</reference>
<sequence>MGPTGAGKTTFIEHATQQNGGAVGHSLKLETSEIRAVRANRPRDCGSVTLVDTPGLDDTDRSDIEILVQIADWFGKTYKGNASILAIVYLHRISDNRMAGSPLKNLQMFARICGQEAMPRVVLTTTMWSETMSATGERREEELKTICWVDMIKQGCAVHRFEDSYESAWKIM</sequence>
<dbReference type="Gene3D" id="3.40.50.300">
    <property type="entry name" value="P-loop containing nucleotide triphosphate hydrolases"/>
    <property type="match status" value="1"/>
</dbReference>
<feature type="domain" description="G" evidence="1">
    <location>
        <begin position="1"/>
        <end position="64"/>
    </location>
</feature>
<accession>A0A166R0J0</accession>
<proteinExistence type="predicted"/>
<dbReference type="EMBL" id="KV417507">
    <property type="protein sequence ID" value="KZP27766.1"/>
    <property type="molecule type" value="Genomic_DNA"/>
</dbReference>
<organism evidence="2 3">
    <name type="scientific">Athelia psychrophila</name>
    <dbReference type="NCBI Taxonomy" id="1759441"/>
    <lineage>
        <taxon>Eukaryota</taxon>
        <taxon>Fungi</taxon>
        <taxon>Dikarya</taxon>
        <taxon>Basidiomycota</taxon>
        <taxon>Agaricomycotina</taxon>
        <taxon>Agaricomycetes</taxon>
        <taxon>Agaricomycetidae</taxon>
        <taxon>Atheliales</taxon>
        <taxon>Atheliaceae</taxon>
        <taxon>Athelia</taxon>
    </lineage>
</organism>
<dbReference type="Proteomes" id="UP000076532">
    <property type="component" value="Unassembled WGS sequence"/>
</dbReference>
<evidence type="ECO:0000313" key="3">
    <source>
        <dbReference type="Proteomes" id="UP000076532"/>
    </source>
</evidence>
<dbReference type="SUPFAM" id="SSF52540">
    <property type="entry name" value="P-loop containing nucleoside triphosphate hydrolases"/>
    <property type="match status" value="1"/>
</dbReference>
<dbReference type="CDD" id="cd00882">
    <property type="entry name" value="Ras_like_GTPase"/>
    <property type="match status" value="1"/>
</dbReference>
<dbReference type="GO" id="GO:0005525">
    <property type="term" value="F:GTP binding"/>
    <property type="evidence" value="ECO:0007669"/>
    <property type="project" value="InterPro"/>
</dbReference>
<dbReference type="OrthoDB" id="8954335at2759"/>
<name>A0A166R0J0_9AGAM</name>
<keyword evidence="3" id="KW-1185">Reference proteome</keyword>
<dbReference type="InterPro" id="IPR006073">
    <property type="entry name" value="GTP-bd"/>
</dbReference>
<gene>
    <name evidence="2" type="ORF">FIBSPDRAFT_730450</name>
</gene>
<dbReference type="InterPro" id="IPR027417">
    <property type="entry name" value="P-loop_NTPase"/>
</dbReference>
<protein>
    <recommendedName>
        <fullName evidence="1">G domain-containing protein</fullName>
    </recommendedName>
</protein>